<proteinExistence type="predicted"/>
<evidence type="ECO:0000259" key="1">
    <source>
        <dbReference type="Pfam" id="PF05257"/>
    </source>
</evidence>
<organism evidence="2 3">
    <name type="scientific">Flavobacterium piscisymbiosum</name>
    <dbReference type="NCBI Taxonomy" id="2893753"/>
    <lineage>
        <taxon>Bacteria</taxon>
        <taxon>Pseudomonadati</taxon>
        <taxon>Bacteroidota</taxon>
        <taxon>Flavobacteriia</taxon>
        <taxon>Flavobacteriales</taxon>
        <taxon>Flavobacteriaceae</taxon>
        <taxon>Flavobacterium</taxon>
    </lineage>
</organism>
<dbReference type="SUPFAM" id="SSF53955">
    <property type="entry name" value="Lysozyme-like"/>
    <property type="match status" value="1"/>
</dbReference>
<protein>
    <submittedName>
        <fullName evidence="2">TIGR02594 family protein</fullName>
    </submittedName>
</protein>
<dbReference type="InterPro" id="IPR013423">
    <property type="entry name" value="CHP02594"/>
</dbReference>
<evidence type="ECO:0000313" key="2">
    <source>
        <dbReference type="EMBL" id="MCC9063480.1"/>
    </source>
</evidence>
<comment type="caution">
    <text evidence="2">The sequence shown here is derived from an EMBL/GenBank/DDBJ whole genome shotgun (WGS) entry which is preliminary data.</text>
</comment>
<dbReference type="InterPro" id="IPR007921">
    <property type="entry name" value="CHAP_dom"/>
</dbReference>
<name>A0ABS8MD91_9FLAO</name>
<evidence type="ECO:0000313" key="3">
    <source>
        <dbReference type="Proteomes" id="UP001430679"/>
    </source>
</evidence>
<reference evidence="2" key="1">
    <citation type="submission" date="2021-11" db="EMBL/GenBank/DDBJ databases">
        <title>Description of novel Flavobacterium species.</title>
        <authorList>
            <person name="Saticioglu I.B."/>
            <person name="Ay H."/>
            <person name="Altun S."/>
            <person name="Duman M."/>
        </authorList>
    </citation>
    <scope>NUCLEOTIDE SEQUENCE</scope>
    <source>
        <strain evidence="2">F-30</strain>
    </source>
</reference>
<dbReference type="Pfam" id="PF05257">
    <property type="entry name" value="CHAP"/>
    <property type="match status" value="1"/>
</dbReference>
<dbReference type="RefSeq" id="WP_230035714.1">
    <property type="nucleotide sequence ID" value="NZ_JAJJMM010000001.1"/>
</dbReference>
<accession>A0ABS8MD91</accession>
<dbReference type="NCBIfam" id="TIGR02594">
    <property type="entry name" value="TIGR02594 family protein"/>
    <property type="match status" value="1"/>
</dbReference>
<dbReference type="InterPro" id="IPR023346">
    <property type="entry name" value="Lysozyme-like_dom_sf"/>
</dbReference>
<dbReference type="EMBL" id="JAJJMM010000001">
    <property type="protein sequence ID" value="MCC9063480.1"/>
    <property type="molecule type" value="Genomic_DNA"/>
</dbReference>
<gene>
    <name evidence="2" type="ORF">LNP81_10810</name>
</gene>
<dbReference type="Gene3D" id="1.10.530.10">
    <property type="match status" value="1"/>
</dbReference>
<feature type="domain" description="Peptidase C51" evidence="1">
    <location>
        <begin position="260"/>
        <end position="336"/>
    </location>
</feature>
<dbReference type="Proteomes" id="UP001430679">
    <property type="component" value="Unassembled WGS sequence"/>
</dbReference>
<sequence length="383" mass="43805">MFRKYNINECIQKIAFLAMTSVETGFFQTAGEAPAATSSSKYFYKGRSLMQLTSHGNDPTIYAEYQKVIGSANNIIANPNLISQKLFLTVDSGGWAWKNVKSLKWNPRARDYRDKDQAEYEAKMKAYEWKRNKFPKGLSKNLNEIALLMKEEEELYFFFICRLLQGYEPVSTSDYPTTLHLDRRKENLQKLKTWFKYDKNVCNSGGIVPELSGRAPWMVLAWIEEAKKLVETGNNKEIQKFFDRTPYEKSMKNNTTNETKISWCATFVNWIITAYGYKGLENYDAVRALSWAKWSEGKELKKPVYGAIAVKTRIGGGHVGFVAGKKGNKIVILGGNQGDTLCCLTYSESDFFSYLVPKDYQIFEEDYNLPEYNGNPGEKGSES</sequence>
<keyword evidence="3" id="KW-1185">Reference proteome</keyword>